<keyword evidence="4" id="KW-0808">Transferase</keyword>
<dbReference type="OrthoDB" id="24893at2759"/>
<keyword evidence="6" id="KW-0677">Repeat</keyword>
<feature type="transmembrane region" description="Helical" evidence="9">
    <location>
        <begin position="319"/>
        <end position="341"/>
    </location>
</feature>
<protein>
    <recommendedName>
        <fullName evidence="11">Prenyltransferase alpha-alpha toroid domain-containing protein</fullName>
    </recommendedName>
</protein>
<gene>
    <name evidence="12" type="ORF">B7463_g9622</name>
</gene>
<dbReference type="Pfam" id="PF00432">
    <property type="entry name" value="Prenyltrans"/>
    <property type="match status" value="1"/>
</dbReference>
<keyword evidence="3" id="KW-0637">Prenyltransferase</keyword>
<dbReference type="InterPro" id="IPR001330">
    <property type="entry name" value="Prenyltrans"/>
</dbReference>
<evidence type="ECO:0000256" key="8">
    <source>
        <dbReference type="SAM" id="MobiDB-lite"/>
    </source>
</evidence>
<accession>A0A3E2GZX3</accession>
<feature type="region of interest" description="Disordered" evidence="8">
    <location>
        <begin position="228"/>
        <end position="251"/>
    </location>
</feature>
<dbReference type="PANTHER" id="PTHR11774:SF4">
    <property type="entry name" value="GERANYLGERANYL TRANSFERASE TYPE-1 SUBUNIT BETA"/>
    <property type="match status" value="1"/>
</dbReference>
<comment type="caution">
    <text evidence="12">The sequence shown here is derived from an EMBL/GenBank/DDBJ whole genome shotgun (WGS) entry which is preliminary data.</text>
</comment>
<evidence type="ECO:0000256" key="4">
    <source>
        <dbReference type="ARBA" id="ARBA00022679"/>
    </source>
</evidence>
<dbReference type="Gene3D" id="1.50.10.20">
    <property type="match status" value="1"/>
</dbReference>
<evidence type="ECO:0000259" key="11">
    <source>
        <dbReference type="Pfam" id="PF00432"/>
    </source>
</evidence>
<evidence type="ECO:0000256" key="6">
    <source>
        <dbReference type="ARBA" id="ARBA00022737"/>
    </source>
</evidence>
<feature type="domain" description="Prenyltransferase alpha-alpha toroid" evidence="11">
    <location>
        <begin position="1"/>
        <end position="371"/>
    </location>
</feature>
<feature type="chain" id="PRO_5017828320" description="Prenyltransferase alpha-alpha toroid domain-containing protein" evidence="10">
    <location>
        <begin position="19"/>
        <end position="385"/>
    </location>
</feature>
<evidence type="ECO:0000256" key="5">
    <source>
        <dbReference type="ARBA" id="ARBA00022723"/>
    </source>
</evidence>
<dbReference type="SUPFAM" id="SSF48239">
    <property type="entry name" value="Terpenoid cyclases/Protein prenyltransferases"/>
    <property type="match status" value="1"/>
</dbReference>
<sequence length="385" mass="42859">MTLGFFILSALDLLGVGADTFPTEERENFKDWVLKCQHPNGGFCGSPNHRFPDDYYAESGSKHTDPANLPATFFALLLLSFVGGFTQVKRMECLRWLKTLQREDGSFGELITPDGTIEGGRDMRHCYIATAIRWILRGDSKDNKAFDINVERLINHIRSGQTYEGGISESSEHEAHAGYTYCAIGALSLLDRLPSSREIQTAASLTDVPALICWLVSRQVEFLPSDNHDGHNDYSHPNLRHGKAEDNGDSDSPDQMCVGFNGRCNKLPDTCYGFWVSASLDMFGQVKLLNTEANRRFLIEKTQHRIGGFGKFPGNPPGVFPTFALSIPSTLFLLCMILIVVTDIYHSYLALATLATMKEPGIKQLDSALCISIQAKEHIKTLWNE</sequence>
<evidence type="ECO:0000313" key="12">
    <source>
        <dbReference type="EMBL" id="RFU26714.1"/>
    </source>
</evidence>
<evidence type="ECO:0000256" key="2">
    <source>
        <dbReference type="ARBA" id="ARBA00010497"/>
    </source>
</evidence>
<dbReference type="InterPro" id="IPR045089">
    <property type="entry name" value="PGGT1B-like"/>
</dbReference>
<evidence type="ECO:0000256" key="3">
    <source>
        <dbReference type="ARBA" id="ARBA00022602"/>
    </source>
</evidence>
<keyword evidence="5" id="KW-0479">Metal-binding</keyword>
<reference evidence="12 13" key="1">
    <citation type="submission" date="2018-05" db="EMBL/GenBank/DDBJ databases">
        <title>Draft genome sequence of Scytalidium lignicola DSM 105466, a ubiquitous saprotrophic fungus.</title>
        <authorList>
            <person name="Buettner E."/>
            <person name="Gebauer A.M."/>
            <person name="Hofrichter M."/>
            <person name="Liers C."/>
            <person name="Kellner H."/>
        </authorList>
    </citation>
    <scope>NUCLEOTIDE SEQUENCE [LARGE SCALE GENOMIC DNA]</scope>
    <source>
        <strain evidence="12 13">DSM 105466</strain>
    </source>
</reference>
<keyword evidence="7" id="KW-0862">Zinc</keyword>
<organism evidence="12 13">
    <name type="scientific">Scytalidium lignicola</name>
    <name type="common">Hyphomycete</name>
    <dbReference type="NCBI Taxonomy" id="5539"/>
    <lineage>
        <taxon>Eukaryota</taxon>
        <taxon>Fungi</taxon>
        <taxon>Dikarya</taxon>
        <taxon>Ascomycota</taxon>
        <taxon>Pezizomycotina</taxon>
        <taxon>Leotiomycetes</taxon>
        <taxon>Leotiomycetes incertae sedis</taxon>
        <taxon>Scytalidium</taxon>
    </lineage>
</organism>
<evidence type="ECO:0000256" key="10">
    <source>
        <dbReference type="SAM" id="SignalP"/>
    </source>
</evidence>
<proteinExistence type="inferred from homology"/>
<feature type="non-terminal residue" evidence="12">
    <location>
        <position position="385"/>
    </location>
</feature>
<dbReference type="STRING" id="5539.A0A3E2GZX3"/>
<evidence type="ECO:0000256" key="1">
    <source>
        <dbReference type="ARBA" id="ARBA00001947"/>
    </source>
</evidence>
<dbReference type="Proteomes" id="UP000258309">
    <property type="component" value="Unassembled WGS sequence"/>
</dbReference>
<keyword evidence="9" id="KW-1133">Transmembrane helix</keyword>
<name>A0A3E2GZX3_SCYLI</name>
<dbReference type="AlphaFoldDB" id="A0A3E2GZX3"/>
<feature type="signal peptide" evidence="10">
    <location>
        <begin position="1"/>
        <end position="18"/>
    </location>
</feature>
<keyword evidence="9" id="KW-0472">Membrane</keyword>
<evidence type="ECO:0000313" key="13">
    <source>
        <dbReference type="Proteomes" id="UP000258309"/>
    </source>
</evidence>
<dbReference type="PANTHER" id="PTHR11774">
    <property type="entry name" value="GERANYLGERANYL TRANSFERASE TYPE BETA SUBUNIT"/>
    <property type="match status" value="1"/>
</dbReference>
<dbReference type="GO" id="GO:0005953">
    <property type="term" value="C:CAAX-protein geranylgeranyltransferase complex"/>
    <property type="evidence" value="ECO:0007669"/>
    <property type="project" value="TreeGrafter"/>
</dbReference>
<keyword evidence="10" id="KW-0732">Signal</keyword>
<evidence type="ECO:0000256" key="7">
    <source>
        <dbReference type="ARBA" id="ARBA00022833"/>
    </source>
</evidence>
<dbReference type="InterPro" id="IPR008930">
    <property type="entry name" value="Terpenoid_cyclase/PrenylTrfase"/>
</dbReference>
<dbReference type="GO" id="GO:0046872">
    <property type="term" value="F:metal ion binding"/>
    <property type="evidence" value="ECO:0007669"/>
    <property type="project" value="UniProtKB-KW"/>
</dbReference>
<dbReference type="EMBL" id="NCSJ02000246">
    <property type="protein sequence ID" value="RFU26714.1"/>
    <property type="molecule type" value="Genomic_DNA"/>
</dbReference>
<feature type="non-terminal residue" evidence="12">
    <location>
        <position position="1"/>
    </location>
</feature>
<dbReference type="GO" id="GO:0004662">
    <property type="term" value="F:CAAX-protein geranylgeranyltransferase activity"/>
    <property type="evidence" value="ECO:0007669"/>
    <property type="project" value="TreeGrafter"/>
</dbReference>
<keyword evidence="9" id="KW-0812">Transmembrane</keyword>
<evidence type="ECO:0000256" key="9">
    <source>
        <dbReference type="SAM" id="Phobius"/>
    </source>
</evidence>
<comment type="similarity">
    <text evidence="2">Belongs to the protein prenyltransferase subunit beta family.</text>
</comment>
<dbReference type="OMA" id="RWCLMRQ"/>
<keyword evidence="13" id="KW-1185">Reference proteome</keyword>
<comment type="cofactor">
    <cofactor evidence="1">
        <name>Zn(2+)</name>
        <dbReference type="ChEBI" id="CHEBI:29105"/>
    </cofactor>
</comment>